<accession>U1PGN6</accession>
<dbReference type="Proteomes" id="UP000030649">
    <property type="component" value="Unassembled WGS sequence"/>
</dbReference>
<proteinExistence type="predicted"/>
<gene>
    <name evidence="1" type="ORF">J07HQW1_02835</name>
</gene>
<evidence type="ECO:0000313" key="1">
    <source>
        <dbReference type="EMBL" id="ERG92787.1"/>
    </source>
</evidence>
<dbReference type="AlphaFoldDB" id="U1PGN6"/>
<name>U1PGN6_9EURY</name>
<reference evidence="1 2" key="1">
    <citation type="journal article" date="2013" name="PLoS ONE">
        <title>Assembly-driven community genomics of a hypersaline microbial ecosystem.</title>
        <authorList>
            <person name="Podell S."/>
            <person name="Ugalde J.A."/>
            <person name="Narasingarao P."/>
            <person name="Banfield J.F."/>
            <person name="Heidelberg K.B."/>
            <person name="Allen E.E."/>
        </authorList>
    </citation>
    <scope>NUCLEOTIDE SEQUENCE [LARGE SCALE GENOMIC DNA]</scope>
    <source>
        <strain evidence="2">J07HQW1</strain>
    </source>
</reference>
<protein>
    <submittedName>
        <fullName evidence="1">Uncharacterized protein</fullName>
    </submittedName>
</protein>
<organism evidence="1 2">
    <name type="scientific">Haloquadratum walsbyi J07HQW1</name>
    <dbReference type="NCBI Taxonomy" id="1238424"/>
    <lineage>
        <taxon>Archaea</taxon>
        <taxon>Methanobacteriati</taxon>
        <taxon>Methanobacteriota</taxon>
        <taxon>Stenosarchaea group</taxon>
        <taxon>Halobacteria</taxon>
        <taxon>Halobacteriales</taxon>
        <taxon>Haloferacaceae</taxon>
        <taxon>Haloquadratum</taxon>
    </lineage>
</organism>
<dbReference type="HOGENOM" id="CLU_138483_0_0_2"/>
<sequence length="189" mass="22031">MIQTQIGEVIVGAYLRVINDCELVSYNQRSKEAGRQMELDVLGVKSTNGKQTVYACGVVTHIRGSLYSGSPDEEGWWSKYGNTSYQHSLECIFHKFEEDYDLVTSVFDDAEEYKFHFWSPYVSEGHLTDGLEEMTQQFENDYDESIELIINGEYTKRVRELRERASENKNGYDELAFRFFQILEHMREG</sequence>
<evidence type="ECO:0000313" key="2">
    <source>
        <dbReference type="Proteomes" id="UP000030649"/>
    </source>
</evidence>
<dbReference type="EMBL" id="KE356560">
    <property type="protein sequence ID" value="ERG92787.1"/>
    <property type="molecule type" value="Genomic_DNA"/>
</dbReference>